<dbReference type="AlphaFoldDB" id="A0A316WXZ5"/>
<gene>
    <name evidence="5" type="ORF">C1638_007225</name>
</gene>
<keyword evidence="6" id="KW-1185">Reference proteome</keyword>
<dbReference type="GO" id="GO:0016747">
    <property type="term" value="F:acyltransferase activity, transferring groups other than amino-acyl groups"/>
    <property type="evidence" value="ECO:0007669"/>
    <property type="project" value="InterPro"/>
</dbReference>
<keyword evidence="2" id="KW-0012">Acyltransferase</keyword>
<evidence type="ECO:0000259" key="4">
    <source>
        <dbReference type="PROSITE" id="PS51186"/>
    </source>
</evidence>
<sequence length="185" mass="21733">MNHLTLESKRLTLRTFRDSDILNVHEMLLRPESTAFNPTTYSEDKKDTEKLINTWQLESEQGKDRKKFTFLIEETINHAFVGIIGIDIIKLHYKNAEVWFKLSPESWGKGYGTEALERIIKFGFEDLKLHRIEAGCAIDNIASYKIMEKTGMIREAHRRKLLPLKNGWSDNYEYAILEEDYFSKI</sequence>
<dbReference type="Proteomes" id="UP000236182">
    <property type="component" value="Unassembled WGS sequence"/>
</dbReference>
<evidence type="ECO:0000313" key="5">
    <source>
        <dbReference type="EMBL" id="PWN66155.1"/>
    </source>
</evidence>
<dbReference type="PANTHER" id="PTHR43792:SF8">
    <property type="entry name" value="[RIBOSOMAL PROTEIN US5]-ALANINE N-ACETYLTRANSFERASE"/>
    <property type="match status" value="1"/>
</dbReference>
<dbReference type="Pfam" id="PF13302">
    <property type="entry name" value="Acetyltransf_3"/>
    <property type="match status" value="1"/>
</dbReference>
<comment type="caution">
    <text evidence="5">The sequence shown here is derived from an EMBL/GenBank/DDBJ whole genome shotgun (WGS) entry which is preliminary data.</text>
</comment>
<reference evidence="5" key="1">
    <citation type="submission" date="2018-04" db="EMBL/GenBank/DDBJ databases">
        <title>Draft Genome Sequences of Chryseobacterium lactis NCTC11390T isolated from milk, Chryseobacterium oncorhynchi 701B-08T from rainbow trout, and Chryseobacterium viscerum 687B-08T from diseased fish.</title>
        <authorList>
            <person name="Jeong J.-J."/>
            <person name="Lee Y.J."/>
            <person name="Pathiraja D."/>
            <person name="Park B."/>
            <person name="Choi I.-G."/>
            <person name="Kim K.D."/>
        </authorList>
    </citation>
    <scope>NUCLEOTIDE SEQUENCE [LARGE SCALE GENOMIC DNA]</scope>
    <source>
        <strain evidence="5">701B-08</strain>
    </source>
</reference>
<evidence type="ECO:0000256" key="2">
    <source>
        <dbReference type="ARBA" id="ARBA00023315"/>
    </source>
</evidence>
<proteinExistence type="inferred from homology"/>
<dbReference type="OrthoDB" id="9811523at2"/>
<evidence type="ECO:0000313" key="6">
    <source>
        <dbReference type="Proteomes" id="UP000236182"/>
    </source>
</evidence>
<feature type="domain" description="N-acetyltransferase" evidence="4">
    <location>
        <begin position="11"/>
        <end position="179"/>
    </location>
</feature>
<evidence type="ECO:0000256" key="1">
    <source>
        <dbReference type="ARBA" id="ARBA00022679"/>
    </source>
</evidence>
<dbReference type="InterPro" id="IPR016181">
    <property type="entry name" value="Acyl_CoA_acyltransferase"/>
</dbReference>
<organism evidence="5 6">
    <name type="scientific">Chryseobacterium oncorhynchi</name>
    <dbReference type="NCBI Taxonomy" id="741074"/>
    <lineage>
        <taxon>Bacteria</taxon>
        <taxon>Pseudomonadati</taxon>
        <taxon>Bacteroidota</taxon>
        <taxon>Flavobacteriia</taxon>
        <taxon>Flavobacteriales</taxon>
        <taxon>Weeksellaceae</taxon>
        <taxon>Chryseobacterium group</taxon>
        <taxon>Chryseobacterium</taxon>
    </lineage>
</organism>
<protein>
    <submittedName>
        <fullName evidence="5">GNAT family N-acetyltransferase</fullName>
    </submittedName>
</protein>
<name>A0A316WXZ5_9FLAO</name>
<accession>A0A316WXZ5</accession>
<dbReference type="EMBL" id="PPEI02000002">
    <property type="protein sequence ID" value="PWN66155.1"/>
    <property type="molecule type" value="Genomic_DNA"/>
</dbReference>
<dbReference type="SUPFAM" id="SSF55729">
    <property type="entry name" value="Acyl-CoA N-acyltransferases (Nat)"/>
    <property type="match status" value="1"/>
</dbReference>
<evidence type="ECO:0000256" key="3">
    <source>
        <dbReference type="ARBA" id="ARBA00038502"/>
    </source>
</evidence>
<dbReference type="PANTHER" id="PTHR43792">
    <property type="entry name" value="GNAT FAMILY, PUTATIVE (AFU_ORTHOLOGUE AFUA_3G00765)-RELATED-RELATED"/>
    <property type="match status" value="1"/>
</dbReference>
<dbReference type="Gene3D" id="3.40.630.30">
    <property type="match status" value="1"/>
</dbReference>
<dbReference type="RefSeq" id="WP_109619586.1">
    <property type="nucleotide sequence ID" value="NZ_PPEI02000002.1"/>
</dbReference>
<dbReference type="InterPro" id="IPR000182">
    <property type="entry name" value="GNAT_dom"/>
</dbReference>
<comment type="similarity">
    <text evidence="3">Belongs to the acetyltransferase family. RimJ subfamily.</text>
</comment>
<keyword evidence="1" id="KW-0808">Transferase</keyword>
<dbReference type="InterPro" id="IPR051531">
    <property type="entry name" value="N-acetyltransferase"/>
</dbReference>
<dbReference type="PROSITE" id="PS51186">
    <property type="entry name" value="GNAT"/>
    <property type="match status" value="1"/>
</dbReference>